<dbReference type="InterPro" id="IPR001077">
    <property type="entry name" value="COMT_C"/>
</dbReference>
<dbReference type="SUPFAM" id="SSF46785">
    <property type="entry name" value="Winged helix' DNA-binding domain"/>
    <property type="match status" value="1"/>
</dbReference>
<evidence type="ECO:0000256" key="3">
    <source>
        <dbReference type="ARBA" id="ARBA00022691"/>
    </source>
</evidence>
<feature type="domain" description="O-methyltransferase C-terminal" evidence="4">
    <location>
        <begin position="194"/>
        <end position="395"/>
    </location>
</feature>
<sequence>MTVANGTHARRIVDLANLIQDSVAKLDQVLIDQNTPLPSFEEDAPASLPDEALEFQRTVLDATDELHDLLLDPLSLIYKNTTCYNLISLQVISRFNIACMVPPGGTISYDEIARQTDLNEPTVRRLLRHAMALHIFQEPEQGMVAHTNASRLLRDPGTSAFMSFHPEIAWPSTVKLLEAWQKWPGSEEPSETAFSLAHNGIASLYQLFSRNPEGALRFAAGMQVFGNLPQFHMDRTVEGYEWQALGKSKIVDVGGSEGHLCIALAQRYPDLTFVVQDMAKVVEKGQANLPHDLEGRVEFVAHDAFFAQNIDADVYLFRTVFHNWSDKYCIRILRALVPVLKPGVKILINDMCLPEPGTIPARVELDMRCMDLSMAALFNARERDEAEWRNLLLEADSRFVLKRVIQPPGAALAIMEVVWEETSLFPRTILEL</sequence>
<name>A0A0B8N1Z6_TALPI</name>
<dbReference type="Gene3D" id="1.10.10.10">
    <property type="entry name" value="Winged helix-like DNA-binding domain superfamily/Winged helix DNA-binding domain"/>
    <property type="match status" value="1"/>
</dbReference>
<gene>
    <name evidence="5" type="ORF">TCE0_047r17797</name>
</gene>
<dbReference type="SUPFAM" id="SSF53335">
    <property type="entry name" value="S-adenosyl-L-methionine-dependent methyltransferases"/>
    <property type="match status" value="1"/>
</dbReference>
<dbReference type="PANTHER" id="PTHR43712">
    <property type="entry name" value="PUTATIVE (AFU_ORTHOLOGUE AFUA_4G14580)-RELATED"/>
    <property type="match status" value="1"/>
</dbReference>
<dbReference type="InterPro" id="IPR016461">
    <property type="entry name" value="COMT-like"/>
</dbReference>
<dbReference type="PROSITE" id="PS51683">
    <property type="entry name" value="SAM_OMT_II"/>
    <property type="match status" value="1"/>
</dbReference>
<dbReference type="EMBL" id="DF933843">
    <property type="protein sequence ID" value="GAM43191.1"/>
    <property type="molecule type" value="Genomic_DNA"/>
</dbReference>
<dbReference type="InterPro" id="IPR036390">
    <property type="entry name" value="WH_DNA-bd_sf"/>
</dbReference>
<dbReference type="AlphaFoldDB" id="A0A0B8N1Z6"/>
<keyword evidence="1" id="KW-0489">Methyltransferase</keyword>
<dbReference type="GO" id="GO:0032259">
    <property type="term" value="P:methylation"/>
    <property type="evidence" value="ECO:0007669"/>
    <property type="project" value="UniProtKB-KW"/>
</dbReference>
<reference evidence="6" key="1">
    <citation type="journal article" date="2015" name="Genome Announc.">
        <title>Draft genome sequence of Talaromyces cellulolyticus strain Y-94, a source of lignocellulosic biomass-degrading enzymes.</title>
        <authorList>
            <person name="Fujii T."/>
            <person name="Koike H."/>
            <person name="Sawayama S."/>
            <person name="Yano S."/>
            <person name="Inoue H."/>
        </authorList>
    </citation>
    <scope>NUCLEOTIDE SEQUENCE [LARGE SCALE GENOMIC DNA]</scope>
    <source>
        <strain evidence="6">Y-94</strain>
    </source>
</reference>
<evidence type="ECO:0000256" key="1">
    <source>
        <dbReference type="ARBA" id="ARBA00022603"/>
    </source>
</evidence>
<dbReference type="PANTHER" id="PTHR43712:SF12">
    <property type="entry name" value="STERIGMATOCYSTIN 8-O-METHYLTRANSFERASE"/>
    <property type="match status" value="1"/>
</dbReference>
<protein>
    <recommendedName>
        <fullName evidence="4">O-methyltransferase C-terminal domain-containing protein</fullName>
    </recommendedName>
</protein>
<proteinExistence type="predicted"/>
<evidence type="ECO:0000259" key="4">
    <source>
        <dbReference type="Pfam" id="PF00891"/>
    </source>
</evidence>
<keyword evidence="3" id="KW-0949">S-adenosyl-L-methionine</keyword>
<organism evidence="5 6">
    <name type="scientific">Talaromyces pinophilus</name>
    <name type="common">Penicillium pinophilum</name>
    <dbReference type="NCBI Taxonomy" id="128442"/>
    <lineage>
        <taxon>Eukaryota</taxon>
        <taxon>Fungi</taxon>
        <taxon>Dikarya</taxon>
        <taxon>Ascomycota</taxon>
        <taxon>Pezizomycotina</taxon>
        <taxon>Eurotiomycetes</taxon>
        <taxon>Eurotiomycetidae</taxon>
        <taxon>Eurotiales</taxon>
        <taxon>Trichocomaceae</taxon>
        <taxon>Talaromyces</taxon>
        <taxon>Talaromyces sect. Talaromyces</taxon>
    </lineage>
</organism>
<dbReference type="GO" id="GO:0008171">
    <property type="term" value="F:O-methyltransferase activity"/>
    <property type="evidence" value="ECO:0007669"/>
    <property type="project" value="InterPro"/>
</dbReference>
<dbReference type="InterPro" id="IPR029063">
    <property type="entry name" value="SAM-dependent_MTases_sf"/>
</dbReference>
<dbReference type="Proteomes" id="UP000053095">
    <property type="component" value="Unassembled WGS sequence"/>
</dbReference>
<dbReference type="InterPro" id="IPR036388">
    <property type="entry name" value="WH-like_DNA-bd_sf"/>
</dbReference>
<dbReference type="CDD" id="cd02440">
    <property type="entry name" value="AdoMet_MTases"/>
    <property type="match status" value="1"/>
</dbReference>
<keyword evidence="6" id="KW-1185">Reference proteome</keyword>
<dbReference type="Pfam" id="PF00891">
    <property type="entry name" value="Methyltransf_2"/>
    <property type="match status" value="1"/>
</dbReference>
<evidence type="ECO:0000313" key="5">
    <source>
        <dbReference type="EMBL" id="GAM43191.1"/>
    </source>
</evidence>
<dbReference type="Gene3D" id="3.40.50.150">
    <property type="entry name" value="Vaccinia Virus protein VP39"/>
    <property type="match status" value="1"/>
</dbReference>
<evidence type="ECO:0000313" key="6">
    <source>
        <dbReference type="Proteomes" id="UP000053095"/>
    </source>
</evidence>
<keyword evidence="2" id="KW-0808">Transferase</keyword>
<accession>A0A0B8N1Z6</accession>
<evidence type="ECO:0000256" key="2">
    <source>
        <dbReference type="ARBA" id="ARBA00022679"/>
    </source>
</evidence>